<accession>A0A2P8HJJ9</accession>
<dbReference type="Proteomes" id="UP000240971">
    <property type="component" value="Unassembled WGS sequence"/>
</dbReference>
<dbReference type="EMBL" id="PYAW01000003">
    <property type="protein sequence ID" value="PSL46375.1"/>
    <property type="molecule type" value="Genomic_DNA"/>
</dbReference>
<evidence type="ECO:0000313" key="2">
    <source>
        <dbReference type="Proteomes" id="UP000240971"/>
    </source>
</evidence>
<organism evidence="1 2">
    <name type="scientific">Chitinophaga niastensis</name>
    <dbReference type="NCBI Taxonomy" id="536980"/>
    <lineage>
        <taxon>Bacteria</taxon>
        <taxon>Pseudomonadati</taxon>
        <taxon>Bacteroidota</taxon>
        <taxon>Chitinophagia</taxon>
        <taxon>Chitinophagales</taxon>
        <taxon>Chitinophagaceae</taxon>
        <taxon>Chitinophaga</taxon>
    </lineage>
</organism>
<dbReference type="AlphaFoldDB" id="A0A2P8HJJ9"/>
<protein>
    <submittedName>
        <fullName evidence="1">Uncharacterized protein</fullName>
    </submittedName>
</protein>
<keyword evidence="2" id="KW-1185">Reference proteome</keyword>
<reference evidence="1 2" key="1">
    <citation type="submission" date="2018-03" db="EMBL/GenBank/DDBJ databases">
        <title>Genomic Encyclopedia of Archaeal and Bacterial Type Strains, Phase II (KMG-II): from individual species to whole genera.</title>
        <authorList>
            <person name="Goeker M."/>
        </authorList>
    </citation>
    <scope>NUCLEOTIDE SEQUENCE [LARGE SCALE GENOMIC DNA]</scope>
    <source>
        <strain evidence="1 2">DSM 24859</strain>
    </source>
</reference>
<proteinExistence type="predicted"/>
<name>A0A2P8HJJ9_CHINA</name>
<dbReference type="OrthoDB" id="1036397at2"/>
<dbReference type="RefSeq" id="WP_106529162.1">
    <property type="nucleotide sequence ID" value="NZ_PYAW01000003.1"/>
</dbReference>
<comment type="caution">
    <text evidence="1">The sequence shown here is derived from an EMBL/GenBank/DDBJ whole genome shotgun (WGS) entry which is preliminary data.</text>
</comment>
<gene>
    <name evidence="1" type="ORF">CLV51_103353</name>
</gene>
<evidence type="ECO:0000313" key="1">
    <source>
        <dbReference type="EMBL" id="PSL46375.1"/>
    </source>
</evidence>
<sequence length="75" mass="8490">METLNHILIFKTNIATTAARQQIATVLDMHPLIAQWTVDLMDVDCVLRVVSYHLSPADVIAIVARYNYECTELTD</sequence>